<evidence type="ECO:0000256" key="5">
    <source>
        <dbReference type="ARBA" id="ARBA00022777"/>
    </source>
</evidence>
<feature type="chain" id="PRO_5041347006" description="histidine kinase" evidence="6">
    <location>
        <begin position="25"/>
        <end position="1022"/>
    </location>
</feature>
<dbReference type="Pfam" id="PF02518">
    <property type="entry name" value="HATPase_c"/>
    <property type="match status" value="1"/>
</dbReference>
<dbReference type="GO" id="GO:0000155">
    <property type="term" value="F:phosphorelay sensor kinase activity"/>
    <property type="evidence" value="ECO:0007669"/>
    <property type="project" value="InterPro"/>
</dbReference>
<dbReference type="CDD" id="cd00082">
    <property type="entry name" value="HisKA"/>
    <property type="match status" value="1"/>
</dbReference>
<feature type="domain" description="Histidine kinase" evidence="7">
    <location>
        <begin position="804"/>
        <end position="1019"/>
    </location>
</feature>
<sequence length="1022" mass="110288">MPVGRRWLARCLVLVLALAGVAQAQVQTYRHFDDRDGLPQSQVTALLEDRDGFLWAGTAEGVARLGASGFQPFAAKQGLTALFVTDLMQDRAGGIWVASQEGGVDRILGGKITHFGRAEGLPVLNIYCLAENAAGELLAGTRLGLFRLRGGRFEAVDLPGGWSQEPIFAMAVDPQGRVWLASHKDRLARWDGRTLAAAELPGPMASRFRRLRTDASGQVWALSPDGLYRLDRGLAWVRDPLPGLDRRARLRNLQVTPQGELLLALDADGAYLRSPSGAGRVLSYLDGLPREGVASILRDSRGDLWLGTDGAGLVAEAVPGLLCLDRDVRTGVGLGLGTVLAFAELGQDRMLIGGTSGLRLWERGRGITGAWDQARGLPSNGVWGLAPRARGGAWVCTAKGLVIWEGGRIVKGPRELENVTTLSLVAHGGRLWVCTLEQGLIELDAGGAFIARHPAPAEVGDPAITAVIPRGDGLLAATRYGLYAFRAGVFRPALRGTPVGTRSISCLYLGPAGDLWVGTGSDGVFAFPQGEDGPCEPYSEANARIHGRVSWISRLGNGDLVVGHARGLSVLRSSRSGPRVMQITRNLGLLSNETSDSAVCRDHLGRLWIGMSGGLCLLDPAAELPDPGLPRPRILDATVGDLAFGLPVNIVLPATPGTLTLRFDAAKPLLPENPSYQVWIDGSWRYVEQSSTFFQIAHLGPGILSVRVRAGDGLGWAESDPVRIRVRAAWYQTSWARAGFALAGVALFLLLVDIRLKQVQKRSRMLEAKVQERTEELTLRNRSLERLHHQLKRSLEGRVQLMNTITHDLRSPLTSILISVERLEGNPGGPGASALKVLGREAQRVERLLKHLLDSSRAENLTDGLNFRVCHPGEVMEGLAETLHLKAESRDLTARIALDPMGDRTWILADAEAMQQVLFNLIENALKFTPAPGEIGIRSRLEPAAWVLEVWDTGRGIDPAQAADLFKPFSQAREADAKLGWGLGLSICRTLVEAHQGTIEVDSEPGKGSRFKVTLPLVSGKP</sequence>
<evidence type="ECO:0000256" key="3">
    <source>
        <dbReference type="ARBA" id="ARBA00022553"/>
    </source>
</evidence>
<dbReference type="PRINTS" id="PR00344">
    <property type="entry name" value="BCTRLSENSOR"/>
</dbReference>
<dbReference type="Pfam" id="PF00512">
    <property type="entry name" value="HisKA"/>
    <property type="match status" value="1"/>
</dbReference>
<evidence type="ECO:0000256" key="6">
    <source>
        <dbReference type="SAM" id="SignalP"/>
    </source>
</evidence>
<dbReference type="RefSeq" id="WP_316412335.1">
    <property type="nucleotide sequence ID" value="NZ_AP027080.1"/>
</dbReference>
<dbReference type="Pfam" id="PF07494">
    <property type="entry name" value="Reg_prop"/>
    <property type="match status" value="2"/>
</dbReference>
<comment type="catalytic activity">
    <reaction evidence="1">
        <text>ATP + protein L-histidine = ADP + protein N-phospho-L-histidine.</text>
        <dbReference type="EC" id="2.7.13.3"/>
    </reaction>
</comment>
<reference evidence="9" key="1">
    <citation type="journal article" date="2023" name="Int. J. Syst. Evol. Microbiol.">
        <title>Mesoterricola silvestris gen. nov., sp. nov., Mesoterricola sediminis sp. nov., Geothrix oryzae sp. nov., Geothrix edaphica sp. nov., Geothrix rubra sp. nov., and Geothrix limicola sp. nov., six novel members of Acidobacteriota isolated from soils.</title>
        <authorList>
            <person name="Itoh H."/>
            <person name="Sugisawa Y."/>
            <person name="Mise K."/>
            <person name="Xu Z."/>
            <person name="Kuniyasu M."/>
            <person name="Ushijima N."/>
            <person name="Kawano K."/>
            <person name="Kobayashi E."/>
            <person name="Shiratori Y."/>
            <person name="Masuda Y."/>
            <person name="Senoo K."/>
        </authorList>
    </citation>
    <scope>NUCLEOTIDE SEQUENCE [LARGE SCALE GENOMIC DNA]</scope>
    <source>
        <strain evidence="9">W79</strain>
    </source>
</reference>
<dbReference type="InterPro" id="IPR003661">
    <property type="entry name" value="HisK_dim/P_dom"/>
</dbReference>
<dbReference type="InterPro" id="IPR015943">
    <property type="entry name" value="WD40/YVTN_repeat-like_dom_sf"/>
</dbReference>
<dbReference type="InterPro" id="IPR013783">
    <property type="entry name" value="Ig-like_fold"/>
</dbReference>
<dbReference type="Proteomes" id="UP001238179">
    <property type="component" value="Chromosome"/>
</dbReference>
<keyword evidence="6" id="KW-0732">Signal</keyword>
<evidence type="ECO:0000256" key="2">
    <source>
        <dbReference type="ARBA" id="ARBA00012438"/>
    </source>
</evidence>
<evidence type="ECO:0000259" key="7">
    <source>
        <dbReference type="PROSITE" id="PS50109"/>
    </source>
</evidence>
<feature type="signal peptide" evidence="6">
    <location>
        <begin position="1"/>
        <end position="24"/>
    </location>
</feature>
<dbReference type="SUPFAM" id="SSF55874">
    <property type="entry name" value="ATPase domain of HSP90 chaperone/DNA topoisomerase II/histidine kinase"/>
    <property type="match status" value="1"/>
</dbReference>
<organism evidence="8 9">
    <name type="scientific">Mesoterricola silvestris</name>
    <dbReference type="NCBI Taxonomy" id="2927979"/>
    <lineage>
        <taxon>Bacteria</taxon>
        <taxon>Pseudomonadati</taxon>
        <taxon>Acidobacteriota</taxon>
        <taxon>Holophagae</taxon>
        <taxon>Holophagales</taxon>
        <taxon>Holophagaceae</taxon>
        <taxon>Mesoterricola</taxon>
    </lineage>
</organism>
<evidence type="ECO:0000313" key="8">
    <source>
        <dbReference type="EMBL" id="BDU73664.1"/>
    </source>
</evidence>
<evidence type="ECO:0000256" key="1">
    <source>
        <dbReference type="ARBA" id="ARBA00000085"/>
    </source>
</evidence>
<dbReference type="SMART" id="SM00388">
    <property type="entry name" value="HisKA"/>
    <property type="match status" value="1"/>
</dbReference>
<dbReference type="AlphaFoldDB" id="A0AA48GPD9"/>
<dbReference type="InterPro" id="IPR004358">
    <property type="entry name" value="Sig_transdc_His_kin-like_C"/>
</dbReference>
<dbReference type="SUPFAM" id="SSF63829">
    <property type="entry name" value="Calcium-dependent phosphotriesterase"/>
    <property type="match status" value="2"/>
</dbReference>
<keyword evidence="3" id="KW-0597">Phosphoprotein</keyword>
<name>A0AA48GPD9_9BACT</name>
<keyword evidence="9" id="KW-1185">Reference proteome</keyword>
<dbReference type="KEGG" id="msil:METEAL_28380"/>
<dbReference type="Gene3D" id="2.60.40.10">
    <property type="entry name" value="Immunoglobulins"/>
    <property type="match status" value="1"/>
</dbReference>
<accession>A0AA48GPD9</accession>
<dbReference type="EMBL" id="AP027080">
    <property type="protein sequence ID" value="BDU73664.1"/>
    <property type="molecule type" value="Genomic_DNA"/>
</dbReference>
<dbReference type="InterPro" id="IPR011110">
    <property type="entry name" value="Reg_prop"/>
</dbReference>
<protein>
    <recommendedName>
        <fullName evidence="2">histidine kinase</fullName>
        <ecNumber evidence="2">2.7.13.3</ecNumber>
    </recommendedName>
</protein>
<dbReference type="PROSITE" id="PS50109">
    <property type="entry name" value="HIS_KIN"/>
    <property type="match status" value="1"/>
</dbReference>
<dbReference type="InterPro" id="IPR036890">
    <property type="entry name" value="HATPase_C_sf"/>
</dbReference>
<dbReference type="Gene3D" id="2.130.10.10">
    <property type="entry name" value="YVTN repeat-like/Quinoprotein amine dehydrogenase"/>
    <property type="match status" value="3"/>
</dbReference>
<keyword evidence="5 8" id="KW-0418">Kinase</keyword>
<dbReference type="PANTHER" id="PTHR43547:SF2">
    <property type="entry name" value="HYBRID SIGNAL TRANSDUCTION HISTIDINE KINASE C"/>
    <property type="match status" value="1"/>
</dbReference>
<dbReference type="EC" id="2.7.13.3" evidence="2"/>
<dbReference type="SUPFAM" id="SSF47384">
    <property type="entry name" value="Homodimeric domain of signal transducing histidine kinase"/>
    <property type="match status" value="1"/>
</dbReference>
<dbReference type="FunFam" id="3.30.565.10:FF:000006">
    <property type="entry name" value="Sensor histidine kinase WalK"/>
    <property type="match status" value="1"/>
</dbReference>
<dbReference type="PANTHER" id="PTHR43547">
    <property type="entry name" value="TWO-COMPONENT HISTIDINE KINASE"/>
    <property type="match status" value="1"/>
</dbReference>
<gene>
    <name evidence="8" type="ORF">METEAL_28380</name>
</gene>
<dbReference type="Gene3D" id="1.10.287.130">
    <property type="match status" value="1"/>
</dbReference>
<dbReference type="InterPro" id="IPR036097">
    <property type="entry name" value="HisK_dim/P_sf"/>
</dbReference>
<proteinExistence type="predicted"/>
<evidence type="ECO:0000313" key="9">
    <source>
        <dbReference type="Proteomes" id="UP001238179"/>
    </source>
</evidence>
<evidence type="ECO:0000256" key="4">
    <source>
        <dbReference type="ARBA" id="ARBA00022679"/>
    </source>
</evidence>
<dbReference type="InterPro" id="IPR003594">
    <property type="entry name" value="HATPase_dom"/>
</dbReference>
<dbReference type="SMART" id="SM00387">
    <property type="entry name" value="HATPase_c"/>
    <property type="match status" value="1"/>
</dbReference>
<keyword evidence="4" id="KW-0808">Transferase</keyword>
<dbReference type="InterPro" id="IPR005467">
    <property type="entry name" value="His_kinase_dom"/>
</dbReference>
<dbReference type="Gene3D" id="3.30.565.10">
    <property type="entry name" value="Histidine kinase-like ATPase, C-terminal domain"/>
    <property type="match status" value="1"/>
</dbReference>
<dbReference type="CDD" id="cd16922">
    <property type="entry name" value="HATPase_EvgS-ArcB-TorS-like"/>
    <property type="match status" value="1"/>
</dbReference>